<keyword evidence="4" id="KW-0934">Plastid</keyword>
<feature type="binding site" evidence="5">
    <location>
        <position position="126"/>
    </location>
    <ligand>
        <name>chlorophyll a</name>
        <dbReference type="ChEBI" id="CHEBI:58416"/>
        <label>1</label>
    </ligand>
</feature>
<evidence type="ECO:0000313" key="7">
    <source>
        <dbReference type="Proteomes" id="UP001515480"/>
    </source>
</evidence>
<evidence type="ECO:0000256" key="1">
    <source>
        <dbReference type="ARBA" id="ARBA00004229"/>
    </source>
</evidence>
<proteinExistence type="predicted"/>
<feature type="binding site" evidence="5">
    <location>
        <position position="80"/>
    </location>
    <ligand>
        <name>chlorophyll a</name>
        <dbReference type="ChEBI" id="CHEBI:58416"/>
        <label>1</label>
    </ligand>
</feature>
<dbReference type="AlphaFoldDB" id="A0AB34K7V6"/>
<sequence length="268" mass="28914">MSLALLSANAGFAPVAPAVRGAPAASTVRMETVEDLKVLAKKCNPVIGYYNPLALGEEAKGSPYDTEAAIGFLRHAEIKHGRIAMFAFVGFIVQSNGIHFPWNIDLQTSYESLSQIAAPAAQWDALSTAAKLQIFTVIFALELWGEGGLDSHYMRGGKPGVYPSFDKLRKDFPHPIPFDLFDPFGLSKNASPEKKERGLIAELNNGRAAQLGIIAFMAEARVPGSVPPFSGLGIAPYGGECMAPFSATDNLPFVADMLKYQLPLSPWW</sequence>
<dbReference type="Proteomes" id="UP001515480">
    <property type="component" value="Unassembled WGS sequence"/>
</dbReference>
<comment type="caution">
    <text evidence="6">The sequence shown here is derived from an EMBL/GenBank/DDBJ whole genome shotgun (WGS) entry which is preliminary data.</text>
</comment>
<feature type="binding site" evidence="5">
    <location>
        <position position="115"/>
    </location>
    <ligand>
        <name>chlorophyll a</name>
        <dbReference type="ChEBI" id="CHEBI:58416"/>
        <label>1</label>
    </ligand>
</feature>
<feature type="binding site" evidence="5">
    <location>
        <position position="202"/>
    </location>
    <ligand>
        <name>chlorophyll a</name>
        <dbReference type="ChEBI" id="CHEBI:58416"/>
        <label>1</label>
    </ligand>
</feature>
<keyword evidence="5" id="KW-0157">Chromophore</keyword>
<dbReference type="GO" id="GO:0016168">
    <property type="term" value="F:chlorophyll binding"/>
    <property type="evidence" value="ECO:0007669"/>
    <property type="project" value="UniProtKB-KW"/>
</dbReference>
<evidence type="ECO:0000313" key="6">
    <source>
        <dbReference type="EMBL" id="KAL1529262.1"/>
    </source>
</evidence>
<dbReference type="PANTHER" id="PTHR21649">
    <property type="entry name" value="CHLOROPHYLL A/B BINDING PROTEIN"/>
    <property type="match status" value="1"/>
</dbReference>
<organism evidence="6 7">
    <name type="scientific">Prymnesium parvum</name>
    <name type="common">Toxic golden alga</name>
    <dbReference type="NCBI Taxonomy" id="97485"/>
    <lineage>
        <taxon>Eukaryota</taxon>
        <taxon>Haptista</taxon>
        <taxon>Haptophyta</taxon>
        <taxon>Prymnesiophyceae</taxon>
        <taxon>Prymnesiales</taxon>
        <taxon>Prymnesiaceae</taxon>
        <taxon>Prymnesium</taxon>
    </lineage>
</organism>
<gene>
    <name evidence="6" type="ORF">AB1Y20_000216</name>
</gene>
<dbReference type="InterPro" id="IPR022796">
    <property type="entry name" value="Chloroa_b-bind"/>
</dbReference>
<comment type="subcellular location">
    <subcellularLocation>
        <location evidence="1">Plastid</location>
        <location evidence="1">Chloroplast</location>
    </subcellularLocation>
</comment>
<evidence type="ECO:0000256" key="4">
    <source>
        <dbReference type="ARBA" id="ARBA00022640"/>
    </source>
</evidence>
<dbReference type="SUPFAM" id="SSF103511">
    <property type="entry name" value="Chlorophyll a-b binding protein"/>
    <property type="match status" value="1"/>
</dbReference>
<keyword evidence="5" id="KW-0148">Chlorophyll</keyword>
<evidence type="ECO:0000256" key="3">
    <source>
        <dbReference type="ARBA" id="ARBA00022531"/>
    </source>
</evidence>
<dbReference type="Pfam" id="PF00504">
    <property type="entry name" value="Chloroa_b-bind"/>
    <property type="match status" value="1"/>
</dbReference>
<keyword evidence="7" id="KW-1185">Reference proteome</keyword>
<reference evidence="6 7" key="1">
    <citation type="journal article" date="2024" name="Science">
        <title>Giant polyketide synthase enzymes in the biosynthesis of giant marine polyether toxins.</title>
        <authorList>
            <person name="Fallon T.R."/>
            <person name="Shende V.V."/>
            <person name="Wierzbicki I.H."/>
            <person name="Pendleton A.L."/>
            <person name="Watervoot N.F."/>
            <person name="Auber R.P."/>
            <person name="Gonzalez D.J."/>
            <person name="Wisecaver J.H."/>
            <person name="Moore B.S."/>
        </authorList>
    </citation>
    <scope>NUCLEOTIDE SEQUENCE [LARGE SCALE GENOMIC DNA]</scope>
    <source>
        <strain evidence="6 7">12B1</strain>
    </source>
</reference>
<feature type="binding site" evidence="5">
    <location>
        <position position="205"/>
    </location>
    <ligand>
        <name>chlorophyll a</name>
        <dbReference type="ChEBI" id="CHEBI:58416"/>
        <label>1</label>
    </ligand>
</feature>
<accession>A0AB34K7V6</accession>
<dbReference type="GO" id="GO:0016020">
    <property type="term" value="C:membrane"/>
    <property type="evidence" value="ECO:0007669"/>
    <property type="project" value="InterPro"/>
</dbReference>
<dbReference type="Gene3D" id="1.10.3460.10">
    <property type="entry name" value="Chlorophyll a/b binding protein domain"/>
    <property type="match status" value="1"/>
</dbReference>
<dbReference type="EMBL" id="JBGBPQ010000001">
    <property type="protein sequence ID" value="KAL1529262.1"/>
    <property type="molecule type" value="Genomic_DNA"/>
</dbReference>
<dbReference type="GO" id="GO:0009765">
    <property type="term" value="P:photosynthesis, light harvesting"/>
    <property type="evidence" value="ECO:0007669"/>
    <property type="project" value="InterPro"/>
</dbReference>
<feature type="binding site" description="axial binding residue" evidence="5">
    <location>
        <position position="82"/>
    </location>
    <ligand>
        <name>chlorophyll b</name>
        <dbReference type="ChEBI" id="CHEBI:61721"/>
        <label>1</label>
    </ligand>
    <ligandPart>
        <name>Mg</name>
        <dbReference type="ChEBI" id="CHEBI:25107"/>
    </ligandPart>
</feature>
<protein>
    <recommendedName>
        <fullName evidence="8">Chlorophyll a-b binding protein, chloroplastic</fullName>
    </recommendedName>
</protein>
<name>A0AB34K7V6_PRYPA</name>
<keyword evidence="3" id="KW-0602">Photosynthesis</keyword>
<feature type="binding site" evidence="5">
    <location>
        <position position="77"/>
    </location>
    <ligand>
        <name>chlorophyll a</name>
        <dbReference type="ChEBI" id="CHEBI:58416"/>
        <label>1</label>
    </ligand>
</feature>
<dbReference type="InterPro" id="IPR001344">
    <property type="entry name" value="Chloro_AB-bd_pln"/>
</dbReference>
<evidence type="ECO:0008006" key="8">
    <source>
        <dbReference type="Google" id="ProtNLM"/>
    </source>
</evidence>
<evidence type="ECO:0000256" key="5">
    <source>
        <dbReference type="PIRSR" id="PIRSR601344-1"/>
    </source>
</evidence>
<keyword evidence="2" id="KW-0150">Chloroplast</keyword>
<evidence type="ECO:0000256" key="2">
    <source>
        <dbReference type="ARBA" id="ARBA00022528"/>
    </source>
</evidence>
<dbReference type="GO" id="GO:0009507">
    <property type="term" value="C:chloroplast"/>
    <property type="evidence" value="ECO:0007669"/>
    <property type="project" value="UniProtKB-SubCell"/>
</dbReference>
<feature type="binding site" evidence="5">
    <location>
        <position position="207"/>
    </location>
    <ligand>
        <name>chlorophyll a</name>
        <dbReference type="ChEBI" id="CHEBI:58416"/>
        <label>1</label>
    </ligand>
</feature>